<protein>
    <submittedName>
        <fullName evidence="1">Uncharacterized protein</fullName>
    </submittedName>
</protein>
<organism evidence="1 2">
    <name type="scientific">Butyricimonas paravirosa</name>
    <dbReference type="NCBI Taxonomy" id="1472417"/>
    <lineage>
        <taxon>Bacteria</taxon>
        <taxon>Pseudomonadati</taxon>
        <taxon>Bacteroidota</taxon>
        <taxon>Bacteroidia</taxon>
        <taxon>Bacteroidales</taxon>
        <taxon>Odoribacteraceae</taxon>
        <taxon>Butyricimonas</taxon>
    </lineage>
</organism>
<comment type="caution">
    <text evidence="1">The sequence shown here is derived from an EMBL/GenBank/DDBJ whole genome shotgun (WGS) entry which is preliminary data.</text>
</comment>
<dbReference type="Proteomes" id="UP000576368">
    <property type="component" value="Unassembled WGS sequence"/>
</dbReference>
<gene>
    <name evidence="1" type="ORF">GGR15_000036</name>
</gene>
<evidence type="ECO:0000313" key="2">
    <source>
        <dbReference type="Proteomes" id="UP000576368"/>
    </source>
</evidence>
<sequence>MQKYGEYMNLQSIFMKINIFKIIGTSTHRILKLIKPLYSPDKYINTLSLFYIPVLNIKQISLTL</sequence>
<name>A0A7X5Y908_9BACT</name>
<proteinExistence type="predicted"/>
<accession>A0A7X5Y908</accession>
<reference evidence="1 2" key="1">
    <citation type="submission" date="2020-03" db="EMBL/GenBank/DDBJ databases">
        <title>Genomic Encyclopedia of Type Strains, Phase IV (KMG-IV): sequencing the most valuable type-strain genomes for metagenomic binning, comparative biology and taxonomic classification.</title>
        <authorList>
            <person name="Goeker M."/>
        </authorList>
    </citation>
    <scope>NUCLEOTIDE SEQUENCE [LARGE SCALE GENOMIC DNA]</scope>
    <source>
        <strain evidence="1 2">DSM 105722</strain>
    </source>
</reference>
<dbReference type="AlphaFoldDB" id="A0A7X5Y908"/>
<evidence type="ECO:0000313" key="1">
    <source>
        <dbReference type="EMBL" id="NJC16434.1"/>
    </source>
</evidence>
<dbReference type="EMBL" id="JAATLI010000001">
    <property type="protein sequence ID" value="NJC16434.1"/>
    <property type="molecule type" value="Genomic_DNA"/>
</dbReference>